<dbReference type="InterPro" id="IPR050287">
    <property type="entry name" value="MTA/SAH_deaminase"/>
</dbReference>
<dbReference type="EC" id="3.5.99.3" evidence="3"/>
<evidence type="ECO:0000256" key="2">
    <source>
        <dbReference type="ARBA" id="ARBA00022801"/>
    </source>
</evidence>
<proteinExistence type="inferred from homology"/>
<dbReference type="SUPFAM" id="SSF51338">
    <property type="entry name" value="Composite domain of metallo-dependent hydrolases"/>
    <property type="match status" value="2"/>
</dbReference>
<dbReference type="InterPro" id="IPR032466">
    <property type="entry name" value="Metal_Hydrolase"/>
</dbReference>
<dbReference type="SUPFAM" id="SSF51556">
    <property type="entry name" value="Metallo-dependent hydrolases"/>
    <property type="match status" value="1"/>
</dbReference>
<gene>
    <name evidence="3" type="primary">atzB</name>
    <name evidence="3" type="ORF">SRCM100623_01687</name>
</gene>
<comment type="similarity">
    <text evidence="1">Belongs to the metallo-dependent hydrolases superfamily. ATZ/TRZ family.</text>
</comment>
<dbReference type="PANTHER" id="PTHR43794">
    <property type="entry name" value="AMINOHYDROLASE SSNA-RELATED"/>
    <property type="match status" value="1"/>
</dbReference>
<dbReference type="CDD" id="cd01298">
    <property type="entry name" value="ATZ_TRZ_like"/>
    <property type="match status" value="1"/>
</dbReference>
<dbReference type="Gene3D" id="2.30.40.10">
    <property type="entry name" value="Urease, subunit C, domain 1"/>
    <property type="match status" value="1"/>
</dbReference>
<dbReference type="Gene3D" id="3.20.20.140">
    <property type="entry name" value="Metal-dependent hydrolases"/>
    <property type="match status" value="1"/>
</dbReference>
<dbReference type="PANTHER" id="PTHR43794:SF11">
    <property type="entry name" value="AMIDOHYDROLASE-RELATED DOMAIN-CONTAINING PROTEIN"/>
    <property type="match status" value="1"/>
</dbReference>
<name>A0A1A0DE57_ACEPA</name>
<protein>
    <submittedName>
        <fullName evidence="3">Hydroxydechloroatrazine ethylaminohydrolase</fullName>
        <ecNumber evidence="3">3.5.99.3</ecNumber>
    </submittedName>
</protein>
<evidence type="ECO:0000313" key="3">
    <source>
        <dbReference type="EMBL" id="OAZ73141.1"/>
    </source>
</evidence>
<dbReference type="OrthoDB" id="9796020at2"/>
<dbReference type="NCBIfam" id="NF009059">
    <property type="entry name" value="PRK12393.1"/>
    <property type="match status" value="1"/>
</dbReference>
<comment type="caution">
    <text evidence="3">The sequence shown here is derived from an EMBL/GenBank/DDBJ whole genome shotgun (WGS) entry which is preliminary data.</text>
</comment>
<dbReference type="Proteomes" id="UP000093796">
    <property type="component" value="Unassembled WGS sequence"/>
</dbReference>
<reference evidence="3 4" key="1">
    <citation type="submission" date="2016-05" db="EMBL/GenBank/DDBJ databases">
        <title>Genome sequencing of Acetobacter pasteurianus strain SRCM100623.</title>
        <authorList>
            <person name="Song Y.R."/>
        </authorList>
    </citation>
    <scope>NUCLEOTIDE SEQUENCE [LARGE SCALE GENOMIC DNA]</scope>
    <source>
        <strain evidence="3 4">SRCM100623</strain>
    </source>
</reference>
<dbReference type="EMBL" id="LYUD01000099">
    <property type="protein sequence ID" value="OAZ73141.1"/>
    <property type="molecule type" value="Genomic_DNA"/>
</dbReference>
<accession>A0A1A0DE57</accession>
<dbReference type="RefSeq" id="WP_003630916.1">
    <property type="nucleotide sequence ID" value="NZ_LYUD01000099.1"/>
</dbReference>
<dbReference type="InterPro" id="IPR006680">
    <property type="entry name" value="Amidohydro-rel"/>
</dbReference>
<dbReference type="GO" id="GO:0016810">
    <property type="term" value="F:hydrolase activity, acting on carbon-nitrogen (but not peptide) bonds"/>
    <property type="evidence" value="ECO:0007669"/>
    <property type="project" value="InterPro"/>
</dbReference>
<dbReference type="AlphaFoldDB" id="A0A1A0DE57"/>
<dbReference type="PATRIC" id="fig|438.15.peg.1880"/>
<dbReference type="InterPro" id="IPR011059">
    <property type="entry name" value="Metal-dep_hydrolase_composite"/>
</dbReference>
<keyword evidence="2 3" id="KW-0378">Hydrolase</keyword>
<evidence type="ECO:0000313" key="4">
    <source>
        <dbReference type="Proteomes" id="UP000093796"/>
    </source>
</evidence>
<organism evidence="3 4">
    <name type="scientific">Acetobacter pasteurianus</name>
    <name type="common">Acetobacter turbidans</name>
    <dbReference type="NCBI Taxonomy" id="438"/>
    <lineage>
        <taxon>Bacteria</taxon>
        <taxon>Pseudomonadati</taxon>
        <taxon>Pseudomonadota</taxon>
        <taxon>Alphaproteobacteria</taxon>
        <taxon>Acetobacterales</taxon>
        <taxon>Acetobacteraceae</taxon>
        <taxon>Acetobacter</taxon>
    </lineage>
</organism>
<evidence type="ECO:0000256" key="1">
    <source>
        <dbReference type="ARBA" id="ARBA00006745"/>
    </source>
</evidence>
<dbReference type="Pfam" id="PF01979">
    <property type="entry name" value="Amidohydro_1"/>
    <property type="match status" value="1"/>
</dbReference>
<sequence>MNDLVIRNASGILTGLKRLQERRTGDIRIRAGRIVSIGHIPEQAGDTVLDAKGGVITPGLVSTHHHLFQSMLKGIPSAINAPLEKWLRLVPNTYWRYLDEDTLQTAAQVGMVELLLSGCTTVVDHHYLFARSYQYDPAAVLFETAEKLGMRLVLARGGTTRTRKFDTDEIVPAPTETLDEMLKRVSDLVSRYHDPAPDSSRRIAIAPNTPTWGVTPDELRALAEGARSMGIGLHTHLSETENYVKYCNEVYGMRPVQFVGEHGWLGPDVWFAHLVHLDASEIALLAQTQTGMAHCPQSNGRLGSGIAPAPALEQAGGRVSLAVDGAASNEACDMGAEMHTAWLLHRFVHGADAVRCEDIVRWSSHEGARILGLPDIGSVAEGMVADLVVHDINHPRHAGLADPLIAPVASGAACVRHVLKAGKPVVYDGVVKGIDVPELMQHSRQVVKRLAQAVSA</sequence>
<dbReference type="eggNOG" id="COG0402">
    <property type="taxonomic scope" value="Bacteria"/>
</dbReference>